<dbReference type="PANTHER" id="PTHR30486">
    <property type="entry name" value="TWITCHING MOTILITY PROTEIN PILT"/>
    <property type="match status" value="1"/>
</dbReference>
<feature type="domain" description="Bacterial type II secretion system protein E" evidence="2">
    <location>
        <begin position="193"/>
        <end position="207"/>
    </location>
</feature>
<reference evidence="3" key="1">
    <citation type="submission" date="2022-06" db="EMBL/GenBank/DDBJ databases">
        <title>Draft genome sequences of Leminorella grimontii str. JCM5902.</title>
        <authorList>
            <person name="Wakabayashi Y."/>
            <person name="Kojima K."/>
        </authorList>
    </citation>
    <scope>NUCLEOTIDE SEQUENCE</scope>
    <source>
        <strain evidence="3">JCM 5902</strain>
    </source>
</reference>
<dbReference type="InterPro" id="IPR003593">
    <property type="entry name" value="AAA+_ATPase"/>
</dbReference>
<evidence type="ECO:0000256" key="1">
    <source>
        <dbReference type="ARBA" id="ARBA00006611"/>
    </source>
</evidence>
<dbReference type="InterPro" id="IPR050921">
    <property type="entry name" value="T4SS_GSP_E_ATPase"/>
</dbReference>
<dbReference type="PANTHER" id="PTHR30486:SF6">
    <property type="entry name" value="TYPE IV PILUS RETRACTATION ATPASE PILT"/>
    <property type="match status" value="1"/>
</dbReference>
<protein>
    <submittedName>
        <fullName evidence="3">Twitching motility protein PilT</fullName>
    </submittedName>
</protein>
<dbReference type="InterPro" id="IPR027417">
    <property type="entry name" value="P-loop_NTPase"/>
</dbReference>
<organism evidence="3 4">
    <name type="scientific">Leminorella grimontii</name>
    <dbReference type="NCBI Taxonomy" id="82981"/>
    <lineage>
        <taxon>Bacteria</taxon>
        <taxon>Pseudomonadati</taxon>
        <taxon>Pseudomonadota</taxon>
        <taxon>Gammaproteobacteria</taxon>
        <taxon>Enterobacterales</taxon>
        <taxon>Budviciaceae</taxon>
        <taxon>Leminorella</taxon>
    </lineage>
</organism>
<gene>
    <name evidence="3" type="ORF">SOASR030_32750</name>
</gene>
<comment type="similarity">
    <text evidence="1">Belongs to the GSP E family.</text>
</comment>
<dbReference type="GO" id="GO:0016887">
    <property type="term" value="F:ATP hydrolysis activity"/>
    <property type="evidence" value="ECO:0007669"/>
    <property type="project" value="InterPro"/>
</dbReference>
<keyword evidence="4" id="KW-1185">Reference proteome</keyword>
<dbReference type="PROSITE" id="PS00662">
    <property type="entry name" value="T2SP_E"/>
    <property type="match status" value="1"/>
</dbReference>
<dbReference type="NCBIfam" id="TIGR01420">
    <property type="entry name" value="pilT_fam"/>
    <property type="match status" value="1"/>
</dbReference>
<evidence type="ECO:0000259" key="2">
    <source>
        <dbReference type="PROSITE" id="PS00662"/>
    </source>
</evidence>
<dbReference type="Gene3D" id="3.30.450.90">
    <property type="match status" value="1"/>
</dbReference>
<dbReference type="SUPFAM" id="SSF52540">
    <property type="entry name" value="P-loop containing nucleoside triphosphate hydrolases"/>
    <property type="match status" value="1"/>
</dbReference>
<sequence length="331" mass="35811">MMNIYQLLDHSVKQNASDLHLCAGHLPVARVNGDLRVLEEEPLEPEALSSALMALLNAEQQRRFWCDRQLDVALSVEGVRLRANLFLQFTGVSAALRIVNDRTPTLGQLGVPPALASAVTERDGLIIVCGATGSGKSTTLAALIGEMNKNQARHVITLEDPIEFIHRSEQSLVQQREIGVHAQDFSSGLLAALRQDPDVILLGELRDVATLKLALTAAETGHLVLATLHTRSAAMAVERIVDAFPAGDKRFVSFQLANALKVVACQRLLPGREGGRVAAYEVLVNTPAVANLIREEKCHQIGTQMQTGSAFGMQTMEQCMTRLRAAGMISG</sequence>
<dbReference type="InterPro" id="IPR006321">
    <property type="entry name" value="PilT/PilU"/>
</dbReference>
<dbReference type="GO" id="GO:0005524">
    <property type="term" value="F:ATP binding"/>
    <property type="evidence" value="ECO:0007669"/>
    <property type="project" value="InterPro"/>
</dbReference>
<name>A0AAV5N4W9_9GAMM</name>
<dbReference type="EMBL" id="BRLH01000012">
    <property type="protein sequence ID" value="GKX57163.1"/>
    <property type="molecule type" value="Genomic_DNA"/>
</dbReference>
<dbReference type="Proteomes" id="UP001058124">
    <property type="component" value="Unassembled WGS sequence"/>
</dbReference>
<evidence type="ECO:0000313" key="3">
    <source>
        <dbReference type="EMBL" id="GKX57163.1"/>
    </source>
</evidence>
<comment type="caution">
    <text evidence="3">The sequence shown here is derived from an EMBL/GenBank/DDBJ whole genome shotgun (WGS) entry which is preliminary data.</text>
</comment>
<dbReference type="AlphaFoldDB" id="A0AAV5N4W9"/>
<dbReference type="Pfam" id="PF00437">
    <property type="entry name" value="T2SSE"/>
    <property type="match status" value="1"/>
</dbReference>
<accession>A0AAV5N4W9</accession>
<dbReference type="CDD" id="cd01131">
    <property type="entry name" value="PilT"/>
    <property type="match status" value="1"/>
</dbReference>
<dbReference type="SMART" id="SM00382">
    <property type="entry name" value="AAA"/>
    <property type="match status" value="1"/>
</dbReference>
<evidence type="ECO:0000313" key="4">
    <source>
        <dbReference type="Proteomes" id="UP001058124"/>
    </source>
</evidence>
<proteinExistence type="inferred from homology"/>
<dbReference type="Gene3D" id="3.40.50.300">
    <property type="entry name" value="P-loop containing nucleotide triphosphate hydrolases"/>
    <property type="match status" value="1"/>
</dbReference>
<dbReference type="InterPro" id="IPR001482">
    <property type="entry name" value="T2SS/T4SS_dom"/>
</dbReference>